<accession>A0A0C2WDE7</accession>
<feature type="region of interest" description="Disordered" evidence="1">
    <location>
        <begin position="31"/>
        <end position="59"/>
    </location>
</feature>
<feature type="non-terminal residue" evidence="2">
    <location>
        <position position="1"/>
    </location>
</feature>
<evidence type="ECO:0000313" key="3">
    <source>
        <dbReference type="EMBL" id="KIL54873.1"/>
    </source>
</evidence>
<dbReference type="AlphaFoldDB" id="A0A0C2WDE7"/>
<keyword evidence="4" id="KW-1185">Reference proteome</keyword>
<dbReference type="EMBL" id="KN818690">
    <property type="protein sequence ID" value="KIL54591.1"/>
    <property type="molecule type" value="Genomic_DNA"/>
</dbReference>
<evidence type="ECO:0000313" key="2">
    <source>
        <dbReference type="EMBL" id="KIL54591.1"/>
    </source>
</evidence>
<organism evidence="2 4">
    <name type="scientific">Amanita muscaria (strain Koide BX008)</name>
    <dbReference type="NCBI Taxonomy" id="946122"/>
    <lineage>
        <taxon>Eukaryota</taxon>
        <taxon>Fungi</taxon>
        <taxon>Dikarya</taxon>
        <taxon>Basidiomycota</taxon>
        <taxon>Agaricomycotina</taxon>
        <taxon>Agaricomycetes</taxon>
        <taxon>Agaricomycetidae</taxon>
        <taxon>Agaricales</taxon>
        <taxon>Pluteineae</taxon>
        <taxon>Amanitaceae</taxon>
        <taxon>Amanita</taxon>
    </lineage>
</organism>
<evidence type="ECO:0000313" key="4">
    <source>
        <dbReference type="Proteomes" id="UP000054549"/>
    </source>
</evidence>
<name>A0A0C2WDE7_AMAMK</name>
<protein>
    <submittedName>
        <fullName evidence="2">Uncharacterized protein</fullName>
    </submittedName>
</protein>
<dbReference type="OrthoDB" id="3256444at2759"/>
<feature type="non-terminal residue" evidence="2">
    <location>
        <position position="102"/>
    </location>
</feature>
<feature type="compositionally biased region" description="Basic and acidic residues" evidence="1">
    <location>
        <begin position="31"/>
        <end position="44"/>
    </location>
</feature>
<proteinExistence type="predicted"/>
<sequence>TLRRHMAARHKGLYRGWCKSADFLSMLPEDAKARRKERDSKEQTQLENHFQRVNPGDKPAPYSDELFKEALIRWLIETDQPVAAFEHPSFQNMINLAFWATR</sequence>
<dbReference type="HOGENOM" id="CLU_161754_0_0_1"/>
<dbReference type="EMBL" id="KN818610">
    <property type="protein sequence ID" value="KIL54873.1"/>
    <property type="molecule type" value="Genomic_DNA"/>
</dbReference>
<reference evidence="2 4" key="1">
    <citation type="submission" date="2014-04" db="EMBL/GenBank/DDBJ databases">
        <title>Evolutionary Origins and Diversification of the Mycorrhizal Mutualists.</title>
        <authorList>
            <consortium name="DOE Joint Genome Institute"/>
            <consortium name="Mycorrhizal Genomics Consortium"/>
            <person name="Kohler A."/>
            <person name="Kuo A."/>
            <person name="Nagy L.G."/>
            <person name="Floudas D."/>
            <person name="Copeland A."/>
            <person name="Barry K.W."/>
            <person name="Cichocki N."/>
            <person name="Veneault-Fourrey C."/>
            <person name="LaButti K."/>
            <person name="Lindquist E.A."/>
            <person name="Lipzen A."/>
            <person name="Lundell T."/>
            <person name="Morin E."/>
            <person name="Murat C."/>
            <person name="Riley R."/>
            <person name="Ohm R."/>
            <person name="Sun H."/>
            <person name="Tunlid A."/>
            <person name="Henrissat B."/>
            <person name="Grigoriev I.V."/>
            <person name="Hibbett D.S."/>
            <person name="Martin F."/>
        </authorList>
    </citation>
    <scope>NUCLEOTIDE SEQUENCE [LARGE SCALE GENOMIC DNA]</scope>
    <source>
        <strain evidence="2 4">Koide BX008</strain>
    </source>
</reference>
<gene>
    <name evidence="3" type="ORF">M378DRAFT_31215</name>
    <name evidence="2" type="ORF">M378DRAFT_61361</name>
</gene>
<evidence type="ECO:0000256" key="1">
    <source>
        <dbReference type="SAM" id="MobiDB-lite"/>
    </source>
</evidence>
<dbReference type="Proteomes" id="UP000054549">
    <property type="component" value="Unassembled WGS sequence"/>
</dbReference>